<reference evidence="2 3" key="1">
    <citation type="submission" date="2017-03" db="EMBL/GenBank/DDBJ databases">
        <authorList>
            <person name="Afonso C.L."/>
            <person name="Miller P.J."/>
            <person name="Scott M.A."/>
            <person name="Spackman E."/>
            <person name="Goraichik I."/>
            <person name="Dimitrov K.M."/>
            <person name="Suarez D.L."/>
            <person name="Swayne D.E."/>
        </authorList>
    </citation>
    <scope>NUCLEOTIDE SEQUENCE [LARGE SCALE GENOMIC DNA]</scope>
    <source>
        <strain evidence="2 3">CECT 8110</strain>
    </source>
</reference>
<protein>
    <recommendedName>
        <fullName evidence="4">Lipoprotein</fullName>
    </recommendedName>
</protein>
<keyword evidence="1" id="KW-0732">Signal</keyword>
<name>A0A1X6Z888_9RHOB</name>
<dbReference type="EMBL" id="FWFU01000003">
    <property type="protein sequence ID" value="SLN43594.1"/>
    <property type="molecule type" value="Genomic_DNA"/>
</dbReference>
<organism evidence="2 3">
    <name type="scientific">Roseovarius halotolerans</name>
    <dbReference type="NCBI Taxonomy" id="505353"/>
    <lineage>
        <taxon>Bacteria</taxon>
        <taxon>Pseudomonadati</taxon>
        <taxon>Pseudomonadota</taxon>
        <taxon>Alphaproteobacteria</taxon>
        <taxon>Rhodobacterales</taxon>
        <taxon>Roseobacteraceae</taxon>
        <taxon>Roseovarius</taxon>
    </lineage>
</organism>
<keyword evidence="3" id="KW-1185">Reference proteome</keyword>
<dbReference type="AlphaFoldDB" id="A0A1X6Z888"/>
<evidence type="ECO:0000313" key="3">
    <source>
        <dbReference type="Proteomes" id="UP000193207"/>
    </source>
</evidence>
<gene>
    <name evidence="2" type="ORF">ROH8110_02262</name>
</gene>
<feature type="signal peptide" evidence="1">
    <location>
        <begin position="1"/>
        <end position="22"/>
    </location>
</feature>
<evidence type="ECO:0000256" key="1">
    <source>
        <dbReference type="SAM" id="SignalP"/>
    </source>
</evidence>
<accession>A0A1X6Z888</accession>
<dbReference type="Proteomes" id="UP000193207">
    <property type="component" value="Unassembled WGS sequence"/>
</dbReference>
<dbReference type="PROSITE" id="PS51257">
    <property type="entry name" value="PROKAR_LIPOPROTEIN"/>
    <property type="match status" value="1"/>
</dbReference>
<sequence length="55" mass="5796">MTDIFKVLLTLIAAAFLLTACADEDHYPVTGEECAPGDPVQDLDTSAVTCVPQAN</sequence>
<evidence type="ECO:0008006" key="4">
    <source>
        <dbReference type="Google" id="ProtNLM"/>
    </source>
</evidence>
<dbReference type="RefSeq" id="WP_170156503.1">
    <property type="nucleotide sequence ID" value="NZ_FWFU01000003.1"/>
</dbReference>
<evidence type="ECO:0000313" key="2">
    <source>
        <dbReference type="EMBL" id="SLN43594.1"/>
    </source>
</evidence>
<feature type="chain" id="PRO_5012891646" description="Lipoprotein" evidence="1">
    <location>
        <begin position="23"/>
        <end position="55"/>
    </location>
</feature>
<proteinExistence type="predicted"/>